<organism evidence="1 2">
    <name type="scientific">Trema orientale</name>
    <name type="common">Charcoal tree</name>
    <name type="synonym">Celtis orientalis</name>
    <dbReference type="NCBI Taxonomy" id="63057"/>
    <lineage>
        <taxon>Eukaryota</taxon>
        <taxon>Viridiplantae</taxon>
        <taxon>Streptophyta</taxon>
        <taxon>Embryophyta</taxon>
        <taxon>Tracheophyta</taxon>
        <taxon>Spermatophyta</taxon>
        <taxon>Magnoliopsida</taxon>
        <taxon>eudicotyledons</taxon>
        <taxon>Gunneridae</taxon>
        <taxon>Pentapetalae</taxon>
        <taxon>rosids</taxon>
        <taxon>fabids</taxon>
        <taxon>Rosales</taxon>
        <taxon>Cannabaceae</taxon>
        <taxon>Trema</taxon>
    </lineage>
</organism>
<proteinExistence type="predicted"/>
<dbReference type="EMBL" id="JXTC01000005">
    <property type="protein sequence ID" value="POO02320.1"/>
    <property type="molecule type" value="Genomic_DNA"/>
</dbReference>
<evidence type="ECO:0000313" key="2">
    <source>
        <dbReference type="Proteomes" id="UP000237000"/>
    </source>
</evidence>
<dbReference type="Proteomes" id="UP000237000">
    <property type="component" value="Unassembled WGS sequence"/>
</dbReference>
<reference evidence="2" key="1">
    <citation type="submission" date="2016-06" db="EMBL/GenBank/DDBJ databases">
        <title>Parallel loss of symbiosis genes in relatives of nitrogen-fixing non-legume Parasponia.</title>
        <authorList>
            <person name="Van Velzen R."/>
            <person name="Holmer R."/>
            <person name="Bu F."/>
            <person name="Rutten L."/>
            <person name="Van Zeijl A."/>
            <person name="Liu W."/>
            <person name="Santuari L."/>
            <person name="Cao Q."/>
            <person name="Sharma T."/>
            <person name="Shen D."/>
            <person name="Roswanjaya Y."/>
            <person name="Wardhani T."/>
            <person name="Kalhor M.S."/>
            <person name="Jansen J."/>
            <person name="Van den Hoogen J."/>
            <person name="Gungor B."/>
            <person name="Hartog M."/>
            <person name="Hontelez J."/>
            <person name="Verver J."/>
            <person name="Yang W.-C."/>
            <person name="Schijlen E."/>
            <person name="Repin R."/>
            <person name="Schilthuizen M."/>
            <person name="Schranz E."/>
            <person name="Heidstra R."/>
            <person name="Miyata K."/>
            <person name="Fedorova E."/>
            <person name="Kohlen W."/>
            <person name="Bisseling T."/>
            <person name="Smit S."/>
            <person name="Geurts R."/>
        </authorList>
    </citation>
    <scope>NUCLEOTIDE SEQUENCE [LARGE SCALE GENOMIC DNA]</scope>
    <source>
        <strain evidence="2">cv. RG33-2</strain>
    </source>
</reference>
<gene>
    <name evidence="1" type="ORF">TorRG33x02_021040</name>
</gene>
<dbReference type="InParanoid" id="A0A2P5FX09"/>
<name>A0A2P5FX09_TREOI</name>
<evidence type="ECO:0000313" key="1">
    <source>
        <dbReference type="EMBL" id="POO02320.1"/>
    </source>
</evidence>
<sequence length="39" mass="4547">MIRITHNLKRKKNLENHVKTLSSQRDCTIGIITNDQVNN</sequence>
<keyword evidence="2" id="KW-1185">Reference proteome</keyword>
<protein>
    <submittedName>
        <fullName evidence="1">Uncharacterized protein</fullName>
    </submittedName>
</protein>
<comment type="caution">
    <text evidence="1">The sequence shown here is derived from an EMBL/GenBank/DDBJ whole genome shotgun (WGS) entry which is preliminary data.</text>
</comment>
<accession>A0A2P5FX09</accession>
<dbReference type="AlphaFoldDB" id="A0A2P5FX09"/>